<evidence type="ECO:0000256" key="2">
    <source>
        <dbReference type="ARBA" id="ARBA00023125"/>
    </source>
</evidence>
<evidence type="ECO:0000256" key="3">
    <source>
        <dbReference type="ARBA" id="ARBA00023163"/>
    </source>
</evidence>
<dbReference type="Gene3D" id="1.10.10.10">
    <property type="entry name" value="Winged helix-like DNA-binding domain superfamily/Winged helix DNA-binding domain"/>
    <property type="match status" value="1"/>
</dbReference>
<keyword evidence="3" id="KW-0804">Transcription</keyword>
<dbReference type="KEGG" id="sgrg:L0C25_04505"/>
<dbReference type="Pfam" id="PF12840">
    <property type="entry name" value="HTH_20"/>
    <property type="match status" value="1"/>
</dbReference>
<dbReference type="InterPro" id="IPR036388">
    <property type="entry name" value="WH-like_DNA-bd_sf"/>
</dbReference>
<evidence type="ECO:0000256" key="1">
    <source>
        <dbReference type="ARBA" id="ARBA00023015"/>
    </source>
</evidence>
<evidence type="ECO:0000313" key="5">
    <source>
        <dbReference type="EMBL" id="UYM06344.1"/>
    </source>
</evidence>
<keyword evidence="6" id="KW-1185">Reference proteome</keyword>
<dbReference type="SMART" id="SM00418">
    <property type="entry name" value="HTH_ARSR"/>
    <property type="match status" value="1"/>
</dbReference>
<name>A0AA46YM69_9ACTN</name>
<accession>A0AA46YM69</accession>
<keyword evidence="2" id="KW-0238">DNA-binding</keyword>
<dbReference type="PANTHER" id="PTHR33154:SF32">
    <property type="entry name" value="TRANSCRIPTIONAL REGULATORY PROTEIN"/>
    <property type="match status" value="1"/>
</dbReference>
<dbReference type="PROSITE" id="PS50987">
    <property type="entry name" value="HTH_ARSR_2"/>
    <property type="match status" value="1"/>
</dbReference>
<dbReference type="CDD" id="cd00090">
    <property type="entry name" value="HTH_ARSR"/>
    <property type="match status" value="1"/>
</dbReference>
<dbReference type="InterPro" id="IPR011991">
    <property type="entry name" value="ArsR-like_HTH"/>
</dbReference>
<organism evidence="5 6">
    <name type="scientific">Solicola gregarius</name>
    <dbReference type="NCBI Taxonomy" id="2908642"/>
    <lineage>
        <taxon>Bacteria</taxon>
        <taxon>Bacillati</taxon>
        <taxon>Actinomycetota</taxon>
        <taxon>Actinomycetes</taxon>
        <taxon>Propionibacteriales</taxon>
        <taxon>Nocardioidaceae</taxon>
        <taxon>Solicola</taxon>
    </lineage>
</organism>
<evidence type="ECO:0000259" key="4">
    <source>
        <dbReference type="PROSITE" id="PS50987"/>
    </source>
</evidence>
<dbReference type="AlphaFoldDB" id="A0AA46YM69"/>
<dbReference type="InterPro" id="IPR001845">
    <property type="entry name" value="HTH_ArsR_DNA-bd_dom"/>
</dbReference>
<proteinExistence type="predicted"/>
<sequence length="99" mass="10708">MRVHEVARALASETRLTILELLREPSKRLASQREGDLGEAGACVSLIAATVGISQPTATRHLDILRAAGLITTERIGQRTFHRRNEAGIAEAQVILGQV</sequence>
<dbReference type="PANTHER" id="PTHR33154">
    <property type="entry name" value="TRANSCRIPTIONAL REGULATOR, ARSR FAMILY"/>
    <property type="match status" value="1"/>
</dbReference>
<evidence type="ECO:0000313" key="6">
    <source>
        <dbReference type="Proteomes" id="UP001164390"/>
    </source>
</evidence>
<dbReference type="SUPFAM" id="SSF46785">
    <property type="entry name" value="Winged helix' DNA-binding domain"/>
    <property type="match status" value="1"/>
</dbReference>
<dbReference type="InterPro" id="IPR051081">
    <property type="entry name" value="HTH_MetalResp_TranReg"/>
</dbReference>
<dbReference type="EMBL" id="CP094970">
    <property type="protein sequence ID" value="UYM06344.1"/>
    <property type="molecule type" value="Genomic_DNA"/>
</dbReference>
<dbReference type="Proteomes" id="UP001164390">
    <property type="component" value="Chromosome"/>
</dbReference>
<feature type="domain" description="HTH arsR-type" evidence="4">
    <location>
        <begin position="1"/>
        <end position="99"/>
    </location>
</feature>
<reference evidence="5" key="1">
    <citation type="submission" date="2022-01" db="EMBL/GenBank/DDBJ databases">
        <title>Nocardioidaceae gen. sp. A5X3R13.</title>
        <authorList>
            <person name="Lopez Marin M.A."/>
            <person name="Uhlik O."/>
        </authorList>
    </citation>
    <scope>NUCLEOTIDE SEQUENCE</scope>
    <source>
        <strain evidence="5">A5X3R13</strain>
    </source>
</reference>
<protein>
    <submittedName>
        <fullName evidence="5">Helix-turn-helix domain-containing protein</fullName>
    </submittedName>
</protein>
<dbReference type="InterPro" id="IPR036390">
    <property type="entry name" value="WH_DNA-bd_sf"/>
</dbReference>
<dbReference type="GO" id="GO:0003677">
    <property type="term" value="F:DNA binding"/>
    <property type="evidence" value="ECO:0007669"/>
    <property type="project" value="UniProtKB-KW"/>
</dbReference>
<dbReference type="RefSeq" id="WP_271635234.1">
    <property type="nucleotide sequence ID" value="NZ_CP094970.1"/>
</dbReference>
<gene>
    <name evidence="5" type="ORF">L0C25_04505</name>
</gene>
<dbReference type="GO" id="GO:0003700">
    <property type="term" value="F:DNA-binding transcription factor activity"/>
    <property type="evidence" value="ECO:0007669"/>
    <property type="project" value="InterPro"/>
</dbReference>
<keyword evidence="1" id="KW-0805">Transcription regulation</keyword>